<accession>E7QV03</accession>
<dbReference type="NCBIfam" id="TIGR00131">
    <property type="entry name" value="gal_kin"/>
    <property type="match status" value="1"/>
</dbReference>
<dbReference type="FunFam" id="3.30.70.890:FF:000001">
    <property type="entry name" value="Galactokinase"/>
    <property type="match status" value="1"/>
</dbReference>
<dbReference type="AlphaFoldDB" id="E7QV03"/>
<dbReference type="PIRSF" id="PIRSF000530">
    <property type="entry name" value="Galactokinase"/>
    <property type="match status" value="1"/>
</dbReference>
<evidence type="ECO:0000256" key="9">
    <source>
        <dbReference type="ARBA" id="ARBA00023144"/>
    </source>
</evidence>
<dbReference type="GO" id="GO:0006012">
    <property type="term" value="P:galactose metabolic process"/>
    <property type="evidence" value="ECO:0007669"/>
    <property type="project" value="UniProtKB-UniRule"/>
</dbReference>
<reference evidence="19" key="2">
    <citation type="submission" date="2016-11" db="EMBL/GenBank/DDBJ databases">
        <authorList>
            <person name="Varghese N."/>
            <person name="Submissions S."/>
        </authorList>
    </citation>
    <scope>NUCLEOTIDE SEQUENCE [LARGE SCALE GENOMIC DNA]</scope>
    <source>
        <strain evidence="19">DX253</strain>
    </source>
</reference>
<dbReference type="GO" id="GO:0000287">
    <property type="term" value="F:magnesium ion binding"/>
    <property type="evidence" value="ECO:0007669"/>
    <property type="project" value="UniProtKB-UniRule"/>
</dbReference>
<dbReference type="RefSeq" id="WP_007980537.1">
    <property type="nucleotide sequence ID" value="NZ_AEMG01000013.1"/>
</dbReference>
<feature type="domain" description="Galactokinase N-terminal" evidence="15">
    <location>
        <begin position="15"/>
        <end position="62"/>
    </location>
</feature>
<name>E7QV03_HALPU</name>
<dbReference type="Proteomes" id="UP000184203">
    <property type="component" value="Unassembled WGS sequence"/>
</dbReference>
<dbReference type="NCBIfam" id="NF003705">
    <property type="entry name" value="PRK05322.1"/>
    <property type="match status" value="1"/>
</dbReference>
<dbReference type="InterPro" id="IPR006204">
    <property type="entry name" value="GHMP_kinase_N_dom"/>
</dbReference>
<evidence type="ECO:0000313" key="16">
    <source>
        <dbReference type="EMBL" id="EFW91521.1"/>
    </source>
</evidence>
<sequence>MRNSEPADLAEVVTERFGGDGADVTVASAPGRVNLIGGHTDYNDGFVLPVAIDRRTAVAARPRTDRTVRVFSTNVGETRTFSLDAPATEESSWVGYVEGVARSLADEAPSPVSGLDLAVRGNVPMGGGLSSSASLELAAATALNETWTLGHDRTELADRCWRVEREFVGVECGIMDQFVVALGESDRALFLDCRTREYERYPLDGDVRVVVTNTNVEHELVDSAYNERVAQCREGVELLAESLSHDVNALRDVSVAEFEERAETLPGTVRDRCEHVVRENERVKTAANALETGDMERVGALMGESHRSLRDSYEVSCEELDFVVETAESVDAELGSRMTGAGFGGCVVSLVRSDSVESFTETVRAAYAAETGIEPDIFPCAVGDGARVENGPSE</sequence>
<dbReference type="PRINTS" id="PR00959">
    <property type="entry name" value="MEVGALKINASE"/>
</dbReference>
<feature type="binding site" evidence="11">
    <location>
        <position position="132"/>
    </location>
    <ligand>
        <name>Mg(2+)</name>
        <dbReference type="ChEBI" id="CHEBI:18420"/>
    </ligand>
</feature>
<dbReference type="Pfam" id="PF08544">
    <property type="entry name" value="GHMP_kinases_C"/>
    <property type="match status" value="1"/>
</dbReference>
<dbReference type="InterPro" id="IPR014721">
    <property type="entry name" value="Ribsml_uS5_D2-typ_fold_subgr"/>
</dbReference>
<comment type="subcellular location">
    <subcellularLocation>
        <location evidence="11">Cytoplasm</location>
    </subcellularLocation>
</comment>
<reference evidence="17" key="3">
    <citation type="submission" date="2016-11" db="EMBL/GenBank/DDBJ databases">
        <authorList>
            <person name="Jaros S."/>
            <person name="Januszkiewicz K."/>
            <person name="Wedrychowicz H."/>
        </authorList>
    </citation>
    <scope>NUCLEOTIDE SEQUENCE [LARGE SCALE GENOMIC DNA]</scope>
    <source>
        <strain evidence="17">DX253</strain>
    </source>
</reference>
<dbReference type="InterPro" id="IPR006206">
    <property type="entry name" value="Mevalonate/galactokinase"/>
</dbReference>
<evidence type="ECO:0000256" key="11">
    <source>
        <dbReference type="HAMAP-Rule" id="MF_00246"/>
    </source>
</evidence>
<evidence type="ECO:0000313" key="19">
    <source>
        <dbReference type="Proteomes" id="UP000184203"/>
    </source>
</evidence>
<evidence type="ECO:0000259" key="14">
    <source>
        <dbReference type="Pfam" id="PF08544"/>
    </source>
</evidence>
<dbReference type="Gene3D" id="3.30.70.890">
    <property type="entry name" value="GHMP kinase, C-terminal domain"/>
    <property type="match status" value="1"/>
</dbReference>
<dbReference type="InterPro" id="IPR019539">
    <property type="entry name" value="GalKase_N"/>
</dbReference>
<feature type="binding site" evidence="11">
    <location>
        <position position="225"/>
    </location>
    <ligand>
        <name>substrate</name>
    </ligand>
</feature>
<dbReference type="Pfam" id="PF00288">
    <property type="entry name" value="GHMP_kinases_N"/>
    <property type="match status" value="1"/>
</dbReference>
<comment type="caution">
    <text evidence="11">Lacks conserved residue(s) required for the propagation of feature annotation.</text>
</comment>
<evidence type="ECO:0000256" key="6">
    <source>
        <dbReference type="ARBA" id="ARBA00022777"/>
    </source>
</evidence>
<dbReference type="PROSITE" id="PS00627">
    <property type="entry name" value="GHMP_KINASES_ATP"/>
    <property type="match status" value="1"/>
</dbReference>
<dbReference type="InterPro" id="IPR000705">
    <property type="entry name" value="Galactokinase"/>
</dbReference>
<dbReference type="eggNOG" id="arCOG01029">
    <property type="taxonomic scope" value="Archaea"/>
</dbReference>
<dbReference type="GO" id="GO:0005524">
    <property type="term" value="F:ATP binding"/>
    <property type="evidence" value="ECO:0007669"/>
    <property type="project" value="UniProtKB-UniRule"/>
</dbReference>
<reference evidence="16 18" key="1">
    <citation type="journal article" date="2014" name="ISME J.">
        <title>Trehalose/2-sulfotrehalose biosynthesis and glycine-betaine uptake are widely spread mechanisms for osmoadaptation in the Halobacteriales.</title>
        <authorList>
            <person name="Youssef N.H."/>
            <person name="Savage-Ashlock K.N."/>
            <person name="McCully A.L."/>
            <person name="Luedtke B."/>
            <person name="Shaw E.I."/>
            <person name="Hoff W.D."/>
            <person name="Elshahed M.S."/>
        </authorList>
    </citation>
    <scope>NUCLEOTIDE SEQUENCE [LARGE SCALE GENOMIC DNA]</scope>
    <source>
        <strain evidence="16 18">DX253</strain>
    </source>
</reference>
<keyword evidence="2 11" id="KW-0963">Cytoplasm</keyword>
<evidence type="ECO:0000256" key="7">
    <source>
        <dbReference type="ARBA" id="ARBA00022840"/>
    </source>
</evidence>
<feature type="active site" description="Proton acceptor" evidence="11">
    <location>
        <position position="176"/>
    </location>
</feature>
<comment type="catalytic activity">
    <reaction evidence="11">
        <text>alpha-D-galactose + ATP = alpha-D-galactose 1-phosphate + ADP + H(+)</text>
        <dbReference type="Rhea" id="RHEA:13553"/>
        <dbReference type="ChEBI" id="CHEBI:15378"/>
        <dbReference type="ChEBI" id="CHEBI:28061"/>
        <dbReference type="ChEBI" id="CHEBI:30616"/>
        <dbReference type="ChEBI" id="CHEBI:58336"/>
        <dbReference type="ChEBI" id="CHEBI:456216"/>
        <dbReference type="EC" id="2.7.1.6"/>
    </reaction>
</comment>
<dbReference type="GO" id="GO:0005829">
    <property type="term" value="C:cytosol"/>
    <property type="evidence" value="ECO:0007669"/>
    <property type="project" value="TreeGrafter"/>
</dbReference>
<dbReference type="InterPro" id="IPR036554">
    <property type="entry name" value="GHMP_kinase_C_sf"/>
</dbReference>
<keyword evidence="4 11" id="KW-0479">Metal-binding</keyword>
<evidence type="ECO:0000256" key="3">
    <source>
        <dbReference type="ARBA" id="ARBA00022679"/>
    </source>
</evidence>
<dbReference type="InterPro" id="IPR022963">
    <property type="entry name" value="Galactokinase_bac"/>
</dbReference>
<dbReference type="Gene3D" id="3.30.230.10">
    <property type="match status" value="1"/>
</dbReference>
<dbReference type="InterPro" id="IPR020568">
    <property type="entry name" value="Ribosomal_Su5_D2-typ_SF"/>
</dbReference>
<dbReference type="PATRIC" id="fig|797209.4.peg.2597"/>
<feature type="binding site" evidence="11">
    <location>
        <position position="164"/>
    </location>
    <ligand>
        <name>Mg(2+)</name>
        <dbReference type="ChEBI" id="CHEBI:18420"/>
    </ligand>
</feature>
<dbReference type="InterPro" id="IPR006203">
    <property type="entry name" value="GHMP_knse_ATP-bd_CS"/>
</dbReference>
<evidence type="ECO:0000256" key="10">
    <source>
        <dbReference type="ARBA" id="ARBA00023277"/>
    </source>
</evidence>
<keyword evidence="6 11" id="KW-0418">Kinase</keyword>
<dbReference type="Pfam" id="PF10509">
    <property type="entry name" value="GalKase_gal_bdg"/>
    <property type="match status" value="1"/>
</dbReference>
<dbReference type="PRINTS" id="PR00473">
    <property type="entry name" value="GALCTOKINASE"/>
</dbReference>
<dbReference type="HAMAP" id="MF_00246">
    <property type="entry name" value="Galactokinase"/>
    <property type="match status" value="1"/>
</dbReference>
<keyword evidence="10 11" id="KW-0119">Carbohydrate metabolism</keyword>
<evidence type="ECO:0000259" key="13">
    <source>
        <dbReference type="Pfam" id="PF00288"/>
    </source>
</evidence>
<dbReference type="UniPathway" id="UPA00214"/>
<evidence type="ECO:0000256" key="8">
    <source>
        <dbReference type="ARBA" id="ARBA00022842"/>
    </source>
</evidence>
<organism evidence="16 18">
    <name type="scientific">Haladaptatus paucihalophilus DX253</name>
    <dbReference type="NCBI Taxonomy" id="797209"/>
    <lineage>
        <taxon>Archaea</taxon>
        <taxon>Methanobacteriati</taxon>
        <taxon>Methanobacteriota</taxon>
        <taxon>Stenosarchaea group</taxon>
        <taxon>Halobacteria</taxon>
        <taxon>Halobacteriales</taxon>
        <taxon>Haladaptataceae</taxon>
        <taxon>Haladaptatus</taxon>
    </lineage>
</organism>
<dbReference type="FunFam" id="3.30.230.10:FF:000017">
    <property type="entry name" value="Galactokinase"/>
    <property type="match status" value="1"/>
</dbReference>
<keyword evidence="8 11" id="KW-0460">Magnesium</keyword>
<dbReference type="GO" id="GO:0004335">
    <property type="term" value="F:galactokinase activity"/>
    <property type="evidence" value="ECO:0007669"/>
    <property type="project" value="UniProtKB-UniRule"/>
</dbReference>
<keyword evidence="9 11" id="KW-0299">Galactose metabolism</keyword>
<dbReference type="EC" id="2.7.1.6" evidence="11 12"/>
<dbReference type="STRING" id="797209.GCA_000376445_03850"/>
<feature type="domain" description="GHMP kinase C-terminal" evidence="14">
    <location>
        <begin position="289"/>
        <end position="368"/>
    </location>
</feature>
<dbReference type="PANTHER" id="PTHR10457">
    <property type="entry name" value="MEVALONATE KINASE/GALACTOKINASE"/>
    <property type="match status" value="1"/>
</dbReference>
<evidence type="ECO:0000256" key="5">
    <source>
        <dbReference type="ARBA" id="ARBA00022741"/>
    </source>
</evidence>
<keyword evidence="3 11" id="KW-0808">Transferase</keyword>
<gene>
    <name evidence="11" type="primary">galK</name>
    <name evidence="17" type="ORF">SAMN05444342_3442</name>
    <name evidence="16" type="ORF">ZOD2009_13196</name>
</gene>
<feature type="domain" description="GHMP kinase N-terminal" evidence="13">
    <location>
        <begin position="96"/>
        <end position="183"/>
    </location>
</feature>
<comment type="function">
    <text evidence="11">Catalyzes the transfer of the gamma-phosphate of ATP to D-galactose to form alpha-D-galactose-1-phosphate (Gal-1-P).</text>
</comment>
<keyword evidence="19" id="KW-1185">Reference proteome</keyword>
<dbReference type="PANTHER" id="PTHR10457:SF7">
    <property type="entry name" value="GALACTOKINASE-RELATED"/>
    <property type="match status" value="1"/>
</dbReference>
<dbReference type="OrthoDB" id="116110at2157"/>
<evidence type="ECO:0000256" key="1">
    <source>
        <dbReference type="ARBA" id="ARBA00006566"/>
    </source>
</evidence>
<evidence type="ECO:0000313" key="17">
    <source>
        <dbReference type="EMBL" id="SHL25816.1"/>
    </source>
</evidence>
<evidence type="ECO:0000256" key="12">
    <source>
        <dbReference type="NCBIfam" id="TIGR00131"/>
    </source>
</evidence>
<feature type="site" description="Transition state stabilizer" evidence="11">
    <location>
        <position position="32"/>
    </location>
</feature>
<evidence type="ECO:0000256" key="2">
    <source>
        <dbReference type="ARBA" id="ARBA00022490"/>
    </source>
</evidence>
<evidence type="ECO:0000313" key="18">
    <source>
        <dbReference type="Proteomes" id="UP000003751"/>
    </source>
</evidence>
<evidence type="ECO:0000256" key="4">
    <source>
        <dbReference type="ARBA" id="ARBA00022723"/>
    </source>
</evidence>
<dbReference type="EMBL" id="AEMG01000013">
    <property type="protein sequence ID" value="EFW91521.1"/>
    <property type="molecule type" value="Genomic_DNA"/>
</dbReference>
<keyword evidence="5 11" id="KW-0547">Nucleotide-binding</keyword>
<proteinExistence type="inferred from homology"/>
<protein>
    <recommendedName>
        <fullName evidence="11 12">Galactokinase</fullName>
        <ecNumber evidence="11 12">2.7.1.6</ecNumber>
    </recommendedName>
    <alternativeName>
        <fullName evidence="11">Galactose kinase</fullName>
    </alternativeName>
</protein>
<dbReference type="Proteomes" id="UP000003751">
    <property type="component" value="Unassembled WGS sequence"/>
</dbReference>
<keyword evidence="7 11" id="KW-0067">ATP-binding</keyword>
<dbReference type="SUPFAM" id="SSF55060">
    <property type="entry name" value="GHMP Kinase, C-terminal domain"/>
    <property type="match status" value="1"/>
</dbReference>
<dbReference type="SUPFAM" id="SSF54211">
    <property type="entry name" value="Ribosomal protein S5 domain 2-like"/>
    <property type="match status" value="1"/>
</dbReference>
<comment type="similarity">
    <text evidence="1 11">Belongs to the GHMP kinase family. GalK subfamily.</text>
</comment>
<dbReference type="InterPro" id="IPR013750">
    <property type="entry name" value="GHMP_kinase_C_dom"/>
</dbReference>
<dbReference type="EMBL" id="FRAN01000005">
    <property type="protein sequence ID" value="SHL25816.1"/>
    <property type="molecule type" value="Genomic_DNA"/>
</dbReference>
<feature type="binding site" evidence="11">
    <location>
        <position position="72"/>
    </location>
    <ligand>
        <name>ATP</name>
        <dbReference type="ChEBI" id="CHEBI:30616"/>
    </ligand>
</feature>
<comment type="pathway">
    <text evidence="11">Carbohydrate metabolism; galactose metabolism.</text>
</comment>
<evidence type="ECO:0000259" key="15">
    <source>
        <dbReference type="Pfam" id="PF10509"/>
    </source>
</evidence>